<dbReference type="EMBL" id="BGZK01000283">
    <property type="protein sequence ID" value="GBP34066.1"/>
    <property type="molecule type" value="Genomic_DNA"/>
</dbReference>
<comment type="caution">
    <text evidence="1">The sequence shown here is derived from an EMBL/GenBank/DDBJ whole genome shotgun (WGS) entry which is preliminary data.</text>
</comment>
<evidence type="ECO:0000313" key="1">
    <source>
        <dbReference type="EMBL" id="GBP34066.1"/>
    </source>
</evidence>
<proteinExistence type="predicted"/>
<accession>A0A4C1V6M7</accession>
<dbReference type="AlphaFoldDB" id="A0A4C1V6M7"/>
<reference evidence="1 2" key="1">
    <citation type="journal article" date="2019" name="Commun. Biol.">
        <title>The bagworm genome reveals a unique fibroin gene that provides high tensile strength.</title>
        <authorList>
            <person name="Kono N."/>
            <person name="Nakamura H."/>
            <person name="Ohtoshi R."/>
            <person name="Tomita M."/>
            <person name="Numata K."/>
            <person name="Arakawa K."/>
        </authorList>
    </citation>
    <scope>NUCLEOTIDE SEQUENCE [LARGE SCALE GENOMIC DNA]</scope>
</reference>
<evidence type="ECO:0000313" key="2">
    <source>
        <dbReference type="Proteomes" id="UP000299102"/>
    </source>
</evidence>
<protein>
    <submittedName>
        <fullName evidence="1">Uncharacterized protein</fullName>
    </submittedName>
</protein>
<sequence length="101" mass="11513">MRSTVIRYTVRARTLPHTSGREFAVGTSHSKQYRSYVIRRFRPEWTKQWSDPVTSRNGKRINVVQTRAVTRLPLPSPLHEREPAYCADGAACASTFGHLQG</sequence>
<organism evidence="1 2">
    <name type="scientific">Eumeta variegata</name>
    <name type="common">Bagworm moth</name>
    <name type="synonym">Eumeta japonica</name>
    <dbReference type="NCBI Taxonomy" id="151549"/>
    <lineage>
        <taxon>Eukaryota</taxon>
        <taxon>Metazoa</taxon>
        <taxon>Ecdysozoa</taxon>
        <taxon>Arthropoda</taxon>
        <taxon>Hexapoda</taxon>
        <taxon>Insecta</taxon>
        <taxon>Pterygota</taxon>
        <taxon>Neoptera</taxon>
        <taxon>Endopterygota</taxon>
        <taxon>Lepidoptera</taxon>
        <taxon>Glossata</taxon>
        <taxon>Ditrysia</taxon>
        <taxon>Tineoidea</taxon>
        <taxon>Psychidae</taxon>
        <taxon>Oiketicinae</taxon>
        <taxon>Eumeta</taxon>
    </lineage>
</organism>
<dbReference type="Proteomes" id="UP000299102">
    <property type="component" value="Unassembled WGS sequence"/>
</dbReference>
<keyword evidence="2" id="KW-1185">Reference proteome</keyword>
<name>A0A4C1V6M7_EUMVA</name>
<gene>
    <name evidence="1" type="ORF">EVAR_94079_1</name>
</gene>